<evidence type="ECO:0000256" key="2">
    <source>
        <dbReference type="ARBA" id="ARBA00022598"/>
    </source>
</evidence>
<keyword evidence="6" id="KW-1185">Reference proteome</keyword>
<dbReference type="SUPFAM" id="SSF56801">
    <property type="entry name" value="Acetyl-CoA synthetase-like"/>
    <property type="match status" value="1"/>
</dbReference>
<dbReference type="Gene3D" id="3.30.300.30">
    <property type="match status" value="1"/>
</dbReference>
<dbReference type="KEGG" id="dmp:FAK_18110"/>
<evidence type="ECO:0000256" key="1">
    <source>
        <dbReference type="ARBA" id="ARBA00006432"/>
    </source>
</evidence>
<evidence type="ECO:0000259" key="4">
    <source>
        <dbReference type="Pfam" id="PF13193"/>
    </source>
</evidence>
<dbReference type="Pfam" id="PF00501">
    <property type="entry name" value="AMP-binding"/>
    <property type="match status" value="1"/>
</dbReference>
<keyword evidence="2 5" id="KW-0436">Ligase</keyword>
<dbReference type="PANTHER" id="PTHR43767">
    <property type="entry name" value="LONG-CHAIN-FATTY-ACID--COA LIGASE"/>
    <property type="match status" value="1"/>
</dbReference>
<comment type="similarity">
    <text evidence="1">Belongs to the ATP-dependent AMP-binding enzyme family.</text>
</comment>
<dbReference type="PANTHER" id="PTHR43767:SF1">
    <property type="entry name" value="NONRIBOSOMAL PEPTIDE SYNTHASE PES1 (EUROFUNG)-RELATED"/>
    <property type="match status" value="1"/>
</dbReference>
<dbReference type="InterPro" id="IPR042099">
    <property type="entry name" value="ANL_N_sf"/>
</dbReference>
<reference evidence="6" key="1">
    <citation type="journal article" date="2023" name="Arch. Microbiol.">
        <title>Desulfoferula mesophilus gen. nov. sp. nov., a mesophilic sulfate-reducing bacterium isolated from a brackish lake sediment.</title>
        <authorList>
            <person name="Watanabe T."/>
            <person name="Yabe T."/>
            <person name="Tsuji J.M."/>
            <person name="Fukui M."/>
        </authorList>
    </citation>
    <scope>NUCLEOTIDE SEQUENCE [LARGE SCALE GENOMIC DNA]</scope>
    <source>
        <strain evidence="6">12FAK</strain>
    </source>
</reference>
<accession>A0AAU9ED19</accession>
<dbReference type="PROSITE" id="PS00455">
    <property type="entry name" value="AMP_BINDING"/>
    <property type="match status" value="1"/>
</dbReference>
<feature type="domain" description="AMP-dependent synthetase/ligase" evidence="3">
    <location>
        <begin position="9"/>
        <end position="372"/>
    </location>
</feature>
<sequence>MEMTLGEAFERSARKFPGKVACIDDQARATYAQMSAAVNRWSNALDGLGLGKGSHVATLSDNCLSLMQVILGNLKRGLVSVPLDSRGTVDDVCRMAKITDCTALVFDVHYQGLAEEMRDRLPALKTLVAFGGAAPAFARDYEALKKNASEGESPQVVSEDDESFILFTGGTTGRPKGAVLTHKSILWNIISVTTENHSPAPEERIFYPMQMYHVASLSRFLAFMYAGGTFIGSKTFEPDHFLDVVERERTTFVVGNPTIYRMLLEAIKRKPRDTSSMRRWLNTHGILDPAERKEIETRLWPNGACYSSYALTEASPAVTVLKPWDQPEEPGSVGRGYMCTEVRVVDALDQEPPPGEPGEIIVRGPSVFKGYYNAPQETEATLRGGWLHTGDLGRFDAKGYLYVVDRLKDMIKTGGLNVYSREVEEVLLQHPLVRDVAVIGLPHPRWGEAVCAVVMAQPGALLDEGIIQAHCQERLAGYKKPAMIRFVDALPKTTFGGKVLKRELREMFKDS</sequence>
<dbReference type="Proteomes" id="UP001366166">
    <property type="component" value="Chromosome"/>
</dbReference>
<dbReference type="GO" id="GO:0016878">
    <property type="term" value="F:acid-thiol ligase activity"/>
    <property type="evidence" value="ECO:0007669"/>
    <property type="project" value="UniProtKB-ARBA"/>
</dbReference>
<dbReference type="InterPro" id="IPR020845">
    <property type="entry name" value="AMP-binding_CS"/>
</dbReference>
<proteinExistence type="inferred from homology"/>
<evidence type="ECO:0000259" key="3">
    <source>
        <dbReference type="Pfam" id="PF00501"/>
    </source>
</evidence>
<dbReference type="AlphaFoldDB" id="A0AAU9ED19"/>
<dbReference type="InterPro" id="IPR050237">
    <property type="entry name" value="ATP-dep_AMP-bd_enzyme"/>
</dbReference>
<evidence type="ECO:0000313" key="6">
    <source>
        <dbReference type="Proteomes" id="UP001366166"/>
    </source>
</evidence>
<dbReference type="InterPro" id="IPR000873">
    <property type="entry name" value="AMP-dep_synth/lig_dom"/>
</dbReference>
<feature type="domain" description="AMP-binding enzyme C-terminal" evidence="4">
    <location>
        <begin position="422"/>
        <end position="494"/>
    </location>
</feature>
<dbReference type="InterPro" id="IPR045851">
    <property type="entry name" value="AMP-bd_C_sf"/>
</dbReference>
<dbReference type="Pfam" id="PF13193">
    <property type="entry name" value="AMP-binding_C"/>
    <property type="match status" value="1"/>
</dbReference>
<organism evidence="5 6">
    <name type="scientific">Desulfoferula mesophila</name>
    <dbReference type="NCBI Taxonomy" id="3058419"/>
    <lineage>
        <taxon>Bacteria</taxon>
        <taxon>Pseudomonadati</taxon>
        <taxon>Thermodesulfobacteriota</taxon>
        <taxon>Desulfarculia</taxon>
        <taxon>Desulfarculales</taxon>
        <taxon>Desulfarculaceae</taxon>
        <taxon>Desulfoferula</taxon>
    </lineage>
</organism>
<protein>
    <submittedName>
        <fullName evidence="5">Long-chain-fatty-acid--CoA ligase</fullName>
    </submittedName>
</protein>
<dbReference type="RefSeq" id="WP_338606435.1">
    <property type="nucleotide sequence ID" value="NZ_AP028679.1"/>
</dbReference>
<dbReference type="InterPro" id="IPR025110">
    <property type="entry name" value="AMP-bd_C"/>
</dbReference>
<dbReference type="FunFam" id="3.30.300.30:FF:000008">
    <property type="entry name" value="2,3-dihydroxybenzoate-AMP ligase"/>
    <property type="match status" value="1"/>
</dbReference>
<dbReference type="Gene3D" id="3.40.50.12780">
    <property type="entry name" value="N-terminal domain of ligase-like"/>
    <property type="match status" value="1"/>
</dbReference>
<gene>
    <name evidence="5" type="primary">lcfB</name>
    <name evidence="5" type="ORF">FAK_18110</name>
</gene>
<evidence type="ECO:0000313" key="5">
    <source>
        <dbReference type="EMBL" id="BEQ14745.1"/>
    </source>
</evidence>
<dbReference type="EMBL" id="AP028679">
    <property type="protein sequence ID" value="BEQ14745.1"/>
    <property type="molecule type" value="Genomic_DNA"/>
</dbReference>
<name>A0AAU9ED19_9BACT</name>